<evidence type="ECO:0000313" key="3">
    <source>
        <dbReference type="Proteomes" id="UP000181909"/>
    </source>
</evidence>
<dbReference type="AlphaFoldDB" id="A0A1K2CL46"/>
<dbReference type="InterPro" id="IPR058548">
    <property type="entry name" value="MlaB-like_STAS"/>
</dbReference>
<gene>
    <name evidence="2" type="ORF">SAMN02787144_101158</name>
</gene>
<protein>
    <submittedName>
        <fullName evidence="2">STAS domain-containing protein</fullName>
    </submittedName>
</protein>
<evidence type="ECO:0000259" key="1">
    <source>
        <dbReference type="Pfam" id="PF13466"/>
    </source>
</evidence>
<proteinExistence type="predicted"/>
<dbReference type="SUPFAM" id="SSF52091">
    <property type="entry name" value="SpoIIaa-like"/>
    <property type="match status" value="1"/>
</dbReference>
<dbReference type="Proteomes" id="UP000181909">
    <property type="component" value="Unassembled WGS sequence"/>
</dbReference>
<accession>A0A1K2CL46</accession>
<organism evidence="2 3">
    <name type="scientific">Streptomyces atratus</name>
    <dbReference type="NCBI Taxonomy" id="1893"/>
    <lineage>
        <taxon>Bacteria</taxon>
        <taxon>Bacillati</taxon>
        <taxon>Actinomycetota</taxon>
        <taxon>Actinomycetes</taxon>
        <taxon>Kitasatosporales</taxon>
        <taxon>Streptomycetaceae</taxon>
        <taxon>Streptomyces</taxon>
    </lineage>
</organism>
<name>A0A1K2CL46_STRAR</name>
<dbReference type="EMBL" id="FPJO01000011">
    <property type="protein sequence ID" value="SFY11510.1"/>
    <property type="molecule type" value="Genomic_DNA"/>
</dbReference>
<feature type="domain" description="MlaB-like STAS" evidence="1">
    <location>
        <begin position="20"/>
        <end position="107"/>
    </location>
</feature>
<dbReference type="OrthoDB" id="4335181at2"/>
<sequence length="134" mass="13584">MSFGRRTGLPDVEPMTPNVLVVTGRVTRAAVPGLCAELEALLDDPDGSVRDPDTGVDCDVGGVVHVDLALVEAIARLGLVSRRAGGRRLRLRNVPSELQSLLDLVGLADVVDVGCGTEAGTGTGVGAEAAEGGG</sequence>
<dbReference type="InterPro" id="IPR036513">
    <property type="entry name" value="STAS_dom_sf"/>
</dbReference>
<dbReference type="Pfam" id="PF13466">
    <property type="entry name" value="STAS_2"/>
    <property type="match status" value="1"/>
</dbReference>
<dbReference type="STRING" id="1893.SAMN02787144_101158"/>
<evidence type="ECO:0000313" key="2">
    <source>
        <dbReference type="EMBL" id="SFY11510.1"/>
    </source>
</evidence>
<dbReference type="Gene3D" id="3.30.750.24">
    <property type="entry name" value="STAS domain"/>
    <property type="match status" value="1"/>
</dbReference>
<reference evidence="2 3" key="1">
    <citation type="submission" date="2016-11" db="EMBL/GenBank/DDBJ databases">
        <authorList>
            <person name="Jaros S."/>
            <person name="Januszkiewicz K."/>
            <person name="Wedrychowicz H."/>
        </authorList>
    </citation>
    <scope>NUCLEOTIDE SEQUENCE [LARGE SCALE GENOMIC DNA]</scope>
    <source>
        <strain evidence="2 3">OK807</strain>
    </source>
</reference>